<reference evidence="2 3" key="1">
    <citation type="journal article" date="2016" name="Nat. Commun.">
        <title>Thousands of microbial genomes shed light on interconnected biogeochemical processes in an aquifer system.</title>
        <authorList>
            <person name="Anantharaman K."/>
            <person name="Brown C.T."/>
            <person name="Hug L.A."/>
            <person name="Sharon I."/>
            <person name="Castelle C.J."/>
            <person name="Probst A.J."/>
            <person name="Thomas B.C."/>
            <person name="Singh A."/>
            <person name="Wilkins M.J."/>
            <person name="Karaoz U."/>
            <person name="Brodie E.L."/>
            <person name="Williams K.H."/>
            <person name="Hubbard S.S."/>
            <person name="Banfield J.F."/>
        </authorList>
    </citation>
    <scope>NUCLEOTIDE SEQUENCE [LARGE SCALE GENOMIC DNA]</scope>
</reference>
<name>A0A1F6LIZ6_9BACT</name>
<dbReference type="InterPro" id="IPR024445">
    <property type="entry name" value="Tnp_ISXO2-like"/>
</dbReference>
<evidence type="ECO:0000259" key="1">
    <source>
        <dbReference type="SMART" id="SM01126"/>
    </source>
</evidence>
<dbReference type="NCBIfam" id="NF033547">
    <property type="entry name" value="transpos_IS1595"/>
    <property type="match status" value="1"/>
</dbReference>
<evidence type="ECO:0000313" key="3">
    <source>
        <dbReference type="Proteomes" id="UP000177067"/>
    </source>
</evidence>
<evidence type="ECO:0000313" key="2">
    <source>
        <dbReference type="EMBL" id="OGH59382.1"/>
    </source>
</evidence>
<proteinExistence type="predicted"/>
<dbReference type="Proteomes" id="UP000177067">
    <property type="component" value="Unassembled WGS sequence"/>
</dbReference>
<dbReference type="InterPro" id="IPR053164">
    <property type="entry name" value="IS1016-like_transposase"/>
</dbReference>
<sequence length="301" mass="34817">MAKQDYYGRTDLEHDFPTDEACLDYLFSLSHTKECACGGEYNPLFKTTIDKKGRVRLTGRKQYQCSKCRYQIAPMTDSIFEKSHLPLKQWFHAILIFSNAKSGISAKEMQRQLNVTYKTAYRVLKQIRDSIGQDTTPLRGNVEMDEAFFGGKGNGGKYNKNYSDVMASKAKVIAAIEREGDMRAKKVPNLTAKTIDGFLKDNVQIENTRLLTDESNRYDNASKEYHRESVNHSKKEYARGDIHINHVEWFWKHVKASLRGTYKSISQEQLQSYLDQFVWHWNNRGNDRLRFASLLSAVVKK</sequence>
<dbReference type="AlphaFoldDB" id="A0A1F6LIZ6"/>
<feature type="domain" description="ISXO2-like transposase" evidence="1">
    <location>
        <begin position="137"/>
        <end position="282"/>
    </location>
</feature>
<protein>
    <recommendedName>
        <fullName evidence="1">ISXO2-like transposase domain-containing protein</fullName>
    </recommendedName>
</protein>
<gene>
    <name evidence="2" type="ORF">A2725_00965</name>
</gene>
<dbReference type="SMART" id="SM01126">
    <property type="entry name" value="DDE_Tnp_IS1595"/>
    <property type="match status" value="1"/>
</dbReference>
<dbReference type="EMBL" id="MFPS01000007">
    <property type="protein sequence ID" value="OGH59382.1"/>
    <property type="molecule type" value="Genomic_DNA"/>
</dbReference>
<organism evidence="2 3">
    <name type="scientific">Candidatus Magasanikbacteria bacterium RIFCSPHIGHO2_01_FULL_33_34</name>
    <dbReference type="NCBI Taxonomy" id="1798671"/>
    <lineage>
        <taxon>Bacteria</taxon>
        <taxon>Candidatus Magasanikiibacteriota</taxon>
    </lineage>
</organism>
<dbReference type="PANTHER" id="PTHR47163">
    <property type="entry name" value="DDE_TNP_IS1595 DOMAIN-CONTAINING PROTEIN"/>
    <property type="match status" value="1"/>
</dbReference>
<accession>A0A1F6LIZ6</accession>
<dbReference type="PANTHER" id="PTHR47163:SF2">
    <property type="entry name" value="SI:DKEY-17M8.2"/>
    <property type="match status" value="1"/>
</dbReference>
<comment type="caution">
    <text evidence="2">The sequence shown here is derived from an EMBL/GenBank/DDBJ whole genome shotgun (WGS) entry which is preliminary data.</text>
</comment>
<dbReference type="Pfam" id="PF12762">
    <property type="entry name" value="DDE_Tnp_IS1595"/>
    <property type="match status" value="1"/>
</dbReference>